<reference evidence="1" key="1">
    <citation type="submission" date="2019-10" db="EMBL/GenBank/DDBJ databases">
        <title>Conservation and host-specific expression of non-tandemly repeated heterogenous ribosome RNA gene in arbuscular mycorrhizal fungi.</title>
        <authorList>
            <person name="Maeda T."/>
            <person name="Kobayashi Y."/>
            <person name="Nakagawa T."/>
            <person name="Ezawa T."/>
            <person name="Yamaguchi K."/>
            <person name="Bino T."/>
            <person name="Nishimoto Y."/>
            <person name="Shigenobu S."/>
            <person name="Kawaguchi M."/>
        </authorList>
    </citation>
    <scope>NUCLEOTIDE SEQUENCE</scope>
    <source>
        <strain evidence="1">HR1</strain>
    </source>
</reference>
<proteinExistence type="predicted"/>
<dbReference type="OrthoDB" id="2396477at2759"/>
<gene>
    <name evidence="1" type="ORF">RCL2_001021500</name>
</gene>
<dbReference type="EMBL" id="BLAL01000066">
    <property type="protein sequence ID" value="GES83048.1"/>
    <property type="molecule type" value="Genomic_DNA"/>
</dbReference>
<sequence>MVPKISQHTKSLRNENRYHNEIFIHSINRRIEHKTENETSKSNESDISAALNETSIIMKTYLQKYKMFDEGQSQLKNKSIKNQTTC</sequence>
<evidence type="ECO:0000313" key="2">
    <source>
        <dbReference type="Proteomes" id="UP000615446"/>
    </source>
</evidence>
<protein>
    <submittedName>
        <fullName evidence="1">Uncharacterized protein</fullName>
    </submittedName>
</protein>
<organism evidence="1 2">
    <name type="scientific">Rhizophagus clarus</name>
    <dbReference type="NCBI Taxonomy" id="94130"/>
    <lineage>
        <taxon>Eukaryota</taxon>
        <taxon>Fungi</taxon>
        <taxon>Fungi incertae sedis</taxon>
        <taxon>Mucoromycota</taxon>
        <taxon>Glomeromycotina</taxon>
        <taxon>Glomeromycetes</taxon>
        <taxon>Glomerales</taxon>
        <taxon>Glomeraceae</taxon>
        <taxon>Rhizophagus</taxon>
    </lineage>
</organism>
<accession>A0A8H3L749</accession>
<evidence type="ECO:0000313" key="1">
    <source>
        <dbReference type="EMBL" id="GES83048.1"/>
    </source>
</evidence>
<name>A0A8H3L749_9GLOM</name>
<comment type="caution">
    <text evidence="1">The sequence shown here is derived from an EMBL/GenBank/DDBJ whole genome shotgun (WGS) entry which is preliminary data.</text>
</comment>
<dbReference type="AlphaFoldDB" id="A0A8H3L749"/>
<dbReference type="Proteomes" id="UP000615446">
    <property type="component" value="Unassembled WGS sequence"/>
</dbReference>